<dbReference type="SUPFAM" id="SSF53383">
    <property type="entry name" value="PLP-dependent transferases"/>
    <property type="match status" value="1"/>
</dbReference>
<dbReference type="Proteomes" id="UP000001936">
    <property type="component" value="Chromosome"/>
</dbReference>
<dbReference type="PANTHER" id="PTHR11986">
    <property type="entry name" value="AMINOTRANSFERASE CLASS III"/>
    <property type="match status" value="1"/>
</dbReference>
<dbReference type="PANTHER" id="PTHR11986:SF79">
    <property type="entry name" value="ACETYLORNITHINE AMINOTRANSFERASE, MITOCHONDRIAL"/>
    <property type="match status" value="1"/>
</dbReference>
<dbReference type="EMBL" id="CP000133">
    <property type="protein sequence ID" value="ABC90764.1"/>
    <property type="molecule type" value="Genomic_DNA"/>
</dbReference>
<evidence type="ECO:0000256" key="3">
    <source>
        <dbReference type="ARBA" id="ARBA00022576"/>
    </source>
</evidence>
<keyword evidence="5 6" id="KW-0663">Pyridoxal phosphate</keyword>
<proteinExistence type="inferred from homology"/>
<sequence length="444" mass="47576">MFELIPEDVPKVLTEFRRIGTRLPVPESVAVLSEIFRNEPPSVLTQFPTVWTRASGSQIFDPYGNIWLDWTSGVIAANLGHGSEAVGAAIIEVASRPLLHSYVYPTLERAAYLNMVKEVLGYEKALLLTTGSEAVEAAIKIALRNGASRGKEKIVSFDYAFHGRTMGAQSAGGIAAQQTWLPQNSRTFTRIPFPARDSVADGFDPVEPLSKLEEEGGGVAAVLIEPYQGSSLKVADKAAVANIEKWCRAHNALLICDEVQAGFGRTGRMFGYEYLNIEPDLVCCGKGISNGFPMAMVLCSNEVVRNFNLGELSSTHSGNPLGLAAATAVLNAFTNSNILANVTARSAQLLEGLHAISAEFHPHIEDVRGVGLAAGLVFKDPRICALVAKRSWQSGLLVFAPIGREKTILKFTPPLSISAEQIADGLLALHGAVSTVVETIGGHE</sequence>
<keyword evidence="2" id="KW-0028">Amino-acid biosynthesis</keyword>
<reference evidence="7 8" key="1">
    <citation type="journal article" date="2006" name="Proc. Natl. Acad. Sci. U.S.A.">
        <title>The partitioned Rhizobium etli genome: genetic and metabolic redundancy in seven interacting replicons.</title>
        <authorList>
            <person name="Gonzalez V."/>
            <person name="Santamaria R.I."/>
            <person name="Bustos P."/>
            <person name="Hernandez-Gonzalez I."/>
            <person name="Medrano-Soto A."/>
            <person name="Moreno-Hagelsieb G."/>
            <person name="Janga S.C."/>
            <person name="Ramirez M.A."/>
            <person name="Jimenez-Jacinto V."/>
            <person name="Collado-Vides J."/>
            <person name="Davila G."/>
        </authorList>
    </citation>
    <scope>NUCLEOTIDE SEQUENCE [LARGE SCALE GENOMIC DNA]</scope>
    <source>
        <strain evidence="8">ATCC 51251 / DSM 11541 / JCM 21823 / NBRC 15573 / CFN 42</strain>
    </source>
</reference>
<dbReference type="KEGG" id="ret:RHE_CH01979"/>
<dbReference type="GO" id="GO:0047307">
    <property type="term" value="F:diaminobutyrate-pyruvate transaminase activity"/>
    <property type="evidence" value="ECO:0007669"/>
    <property type="project" value="UniProtKB-EC"/>
</dbReference>
<dbReference type="Gene3D" id="3.90.1150.10">
    <property type="entry name" value="Aspartate Aminotransferase, domain 1"/>
    <property type="match status" value="1"/>
</dbReference>
<evidence type="ECO:0000256" key="5">
    <source>
        <dbReference type="ARBA" id="ARBA00022898"/>
    </source>
</evidence>
<dbReference type="CDD" id="cd00610">
    <property type="entry name" value="OAT_like"/>
    <property type="match status" value="1"/>
</dbReference>
<dbReference type="InterPro" id="IPR049704">
    <property type="entry name" value="Aminotrans_3_PPA_site"/>
</dbReference>
<dbReference type="OrthoDB" id="9801834at2"/>
<dbReference type="GO" id="GO:0006526">
    <property type="term" value="P:L-arginine biosynthetic process"/>
    <property type="evidence" value="ECO:0007669"/>
    <property type="project" value="UniProtKB-KW"/>
</dbReference>
<keyword evidence="4 7" id="KW-0808">Transferase</keyword>
<dbReference type="eggNOG" id="COG4992">
    <property type="taxonomic scope" value="Bacteria"/>
</dbReference>
<dbReference type="InterPro" id="IPR015421">
    <property type="entry name" value="PyrdxlP-dep_Trfase_major"/>
</dbReference>
<organism evidence="7 8">
    <name type="scientific">Rhizobium etli (strain ATCC 51251 / DSM 11541 / JCM 21823 / NBRC 15573 / CFN 42)</name>
    <dbReference type="NCBI Taxonomy" id="347834"/>
    <lineage>
        <taxon>Bacteria</taxon>
        <taxon>Pseudomonadati</taxon>
        <taxon>Pseudomonadota</taxon>
        <taxon>Alphaproteobacteria</taxon>
        <taxon>Hyphomicrobiales</taxon>
        <taxon>Rhizobiaceae</taxon>
        <taxon>Rhizobium/Agrobacterium group</taxon>
        <taxon>Rhizobium</taxon>
    </lineage>
</organism>
<dbReference type="GO" id="GO:0030170">
    <property type="term" value="F:pyridoxal phosphate binding"/>
    <property type="evidence" value="ECO:0007669"/>
    <property type="project" value="InterPro"/>
</dbReference>
<evidence type="ECO:0000313" key="8">
    <source>
        <dbReference type="Proteomes" id="UP000001936"/>
    </source>
</evidence>
<evidence type="ECO:0000256" key="6">
    <source>
        <dbReference type="RuleBase" id="RU003560"/>
    </source>
</evidence>
<evidence type="ECO:0000256" key="1">
    <source>
        <dbReference type="ARBA" id="ARBA00001933"/>
    </source>
</evidence>
<dbReference type="InterPro" id="IPR005814">
    <property type="entry name" value="Aminotrans_3"/>
</dbReference>
<dbReference type="EC" id="2.6.1.46" evidence="7"/>
<comment type="cofactor">
    <cofactor evidence="1">
        <name>pyridoxal 5'-phosphate</name>
        <dbReference type="ChEBI" id="CHEBI:597326"/>
    </cofactor>
</comment>
<evidence type="ECO:0000313" key="7">
    <source>
        <dbReference type="EMBL" id="ABC90764.1"/>
    </source>
</evidence>
<dbReference type="InterPro" id="IPR050103">
    <property type="entry name" value="Class-III_PLP-dep_AT"/>
</dbReference>
<evidence type="ECO:0000256" key="2">
    <source>
        <dbReference type="ARBA" id="ARBA00022571"/>
    </source>
</evidence>
<dbReference type="InterPro" id="IPR015422">
    <property type="entry name" value="PyrdxlP-dep_Trfase_small"/>
</dbReference>
<keyword evidence="8" id="KW-1185">Reference proteome</keyword>
<dbReference type="PROSITE" id="PS00600">
    <property type="entry name" value="AA_TRANSFER_CLASS_3"/>
    <property type="match status" value="1"/>
</dbReference>
<dbReference type="Pfam" id="PF00202">
    <property type="entry name" value="Aminotran_3"/>
    <property type="match status" value="1"/>
</dbReference>
<dbReference type="InterPro" id="IPR015424">
    <property type="entry name" value="PyrdxlP-dep_Trfase"/>
</dbReference>
<protein>
    <submittedName>
        <fullName evidence="7">Diaminobutyrate--pyruvate aminotransferase protein</fullName>
        <ecNumber evidence="7">2.6.1.46</ecNumber>
    </submittedName>
</protein>
<dbReference type="GO" id="GO:0042802">
    <property type="term" value="F:identical protein binding"/>
    <property type="evidence" value="ECO:0007669"/>
    <property type="project" value="TreeGrafter"/>
</dbReference>
<evidence type="ECO:0000256" key="4">
    <source>
        <dbReference type="ARBA" id="ARBA00022679"/>
    </source>
</evidence>
<dbReference type="PIRSF" id="PIRSF000521">
    <property type="entry name" value="Transaminase_4ab_Lys_Orn"/>
    <property type="match status" value="1"/>
</dbReference>
<keyword evidence="3 7" id="KW-0032">Aminotransferase</keyword>
<dbReference type="RefSeq" id="WP_011425253.1">
    <property type="nucleotide sequence ID" value="NC_007761.1"/>
</dbReference>
<dbReference type="AlphaFoldDB" id="Q2K8S2"/>
<dbReference type="Gene3D" id="3.40.640.10">
    <property type="entry name" value="Type I PLP-dependent aspartate aminotransferase-like (Major domain)"/>
    <property type="match status" value="1"/>
</dbReference>
<name>Q2K8S2_RHIEC</name>
<gene>
    <name evidence="7" type="primary">argD2</name>
    <name evidence="7" type="ordered locus">RHE_CH01979</name>
</gene>
<comment type="similarity">
    <text evidence="6">Belongs to the class-III pyridoxal-phosphate-dependent aminotransferase family.</text>
</comment>
<accession>Q2K8S2</accession>
<dbReference type="FunFam" id="3.40.640.10:FF:000004">
    <property type="entry name" value="Acetylornithine aminotransferase"/>
    <property type="match status" value="1"/>
</dbReference>
<dbReference type="HOGENOM" id="CLU_016922_10_0_5"/>
<keyword evidence="2" id="KW-0055">Arginine biosynthesis</keyword>